<dbReference type="SUPFAM" id="SSF109709">
    <property type="entry name" value="KorB DNA-binding domain-like"/>
    <property type="match status" value="1"/>
</dbReference>
<dbReference type="GO" id="GO:0007059">
    <property type="term" value="P:chromosome segregation"/>
    <property type="evidence" value="ECO:0007669"/>
    <property type="project" value="TreeGrafter"/>
</dbReference>
<dbReference type="EMBL" id="MHQK01000034">
    <property type="protein sequence ID" value="OHA01140.1"/>
    <property type="molecule type" value="Genomic_DNA"/>
</dbReference>
<dbReference type="InterPro" id="IPR004437">
    <property type="entry name" value="ParB/RepB/Spo0J"/>
</dbReference>
<dbReference type="Gene3D" id="3.90.1530.30">
    <property type="match status" value="1"/>
</dbReference>
<dbReference type="SUPFAM" id="SSF110849">
    <property type="entry name" value="ParB/Sulfiredoxin"/>
    <property type="match status" value="1"/>
</dbReference>
<evidence type="ECO:0000313" key="5">
    <source>
        <dbReference type="Proteomes" id="UP000178710"/>
    </source>
</evidence>
<dbReference type="Gene3D" id="1.10.10.2830">
    <property type="match status" value="1"/>
</dbReference>
<dbReference type="InterPro" id="IPR050336">
    <property type="entry name" value="Chromosome_partition/occlusion"/>
</dbReference>
<protein>
    <recommendedName>
        <fullName evidence="3">ParB-like N-terminal domain-containing protein</fullName>
    </recommendedName>
</protein>
<organism evidence="4 5">
    <name type="scientific">Candidatus Sungbacteria bacterium RIFCSPHIGHO2_02_FULL_49_20</name>
    <dbReference type="NCBI Taxonomy" id="1802272"/>
    <lineage>
        <taxon>Bacteria</taxon>
        <taxon>Candidatus Sungiibacteriota</taxon>
    </lineage>
</organism>
<evidence type="ECO:0000259" key="3">
    <source>
        <dbReference type="SMART" id="SM00470"/>
    </source>
</evidence>
<dbReference type="PANTHER" id="PTHR33375">
    <property type="entry name" value="CHROMOSOME-PARTITIONING PROTEIN PARB-RELATED"/>
    <property type="match status" value="1"/>
</dbReference>
<accession>A0A1G2KNZ2</accession>
<feature type="region of interest" description="Disordered" evidence="2">
    <location>
        <begin position="151"/>
        <end position="174"/>
    </location>
</feature>
<dbReference type="PANTHER" id="PTHR33375:SF1">
    <property type="entry name" value="CHROMOSOME-PARTITIONING PROTEIN PARB-RELATED"/>
    <property type="match status" value="1"/>
</dbReference>
<dbReference type="GO" id="GO:0003677">
    <property type="term" value="F:DNA binding"/>
    <property type="evidence" value="ECO:0007669"/>
    <property type="project" value="InterPro"/>
</dbReference>
<evidence type="ECO:0000256" key="1">
    <source>
        <dbReference type="ARBA" id="ARBA00006295"/>
    </source>
</evidence>
<sequence>MAKAKRSQAPAIPVMQVRCTLYANEMVGPAQCIDQTKLLHRNREICNRISCKSPWRRCIYCVSQGVTNDSAVVLDPTKGLCEFHAEHGPDANRSNAKVLPTAPQVGGANTIATELGERGGAPAPPADYDATGNNSALDRLLLLAESNKRARRTLAGDSEEESKSPAPEPVPGDGELVLDINLIHPNPNQPRRYFDPKKMRWLRESIRAIGQLEQIIVIPHPDIKGHFKLFDGERRYRACKEVGLQKMLAVIRYNVKSDEELHEKSAAINFGREPTTHLENMRALKKIMFDTGETRIVHLAQKVAQPVIWVYQHMSLAKLHGDVLAMMEETVPEKKRLKYNSALQLAGLSHGLQLKLAPEIVARSMRQRESTNFIRMEADKAGERSGIGRKRRPDDEFSLLRSYIRRTSEGVQPFLATQMRITDLFRNRDPSDFGRMLAEVETSIEQLGELLTALKKAKSELSK</sequence>
<dbReference type="SMART" id="SM00470">
    <property type="entry name" value="ParB"/>
    <property type="match status" value="1"/>
</dbReference>
<dbReference type="AlphaFoldDB" id="A0A1G2KNZ2"/>
<dbReference type="InterPro" id="IPR003115">
    <property type="entry name" value="ParB_N"/>
</dbReference>
<name>A0A1G2KNZ2_9BACT</name>
<dbReference type="InterPro" id="IPR036086">
    <property type="entry name" value="ParB/Sulfiredoxin_sf"/>
</dbReference>
<proteinExistence type="inferred from homology"/>
<dbReference type="GO" id="GO:0005694">
    <property type="term" value="C:chromosome"/>
    <property type="evidence" value="ECO:0007669"/>
    <property type="project" value="TreeGrafter"/>
</dbReference>
<reference evidence="4 5" key="1">
    <citation type="journal article" date="2016" name="Nat. Commun.">
        <title>Thousands of microbial genomes shed light on interconnected biogeochemical processes in an aquifer system.</title>
        <authorList>
            <person name="Anantharaman K."/>
            <person name="Brown C.T."/>
            <person name="Hug L.A."/>
            <person name="Sharon I."/>
            <person name="Castelle C.J."/>
            <person name="Probst A.J."/>
            <person name="Thomas B.C."/>
            <person name="Singh A."/>
            <person name="Wilkins M.J."/>
            <person name="Karaoz U."/>
            <person name="Brodie E.L."/>
            <person name="Williams K.H."/>
            <person name="Hubbard S.S."/>
            <person name="Banfield J.F."/>
        </authorList>
    </citation>
    <scope>NUCLEOTIDE SEQUENCE [LARGE SCALE GENOMIC DNA]</scope>
</reference>
<dbReference type="Proteomes" id="UP000178710">
    <property type="component" value="Unassembled WGS sequence"/>
</dbReference>
<evidence type="ECO:0000256" key="2">
    <source>
        <dbReference type="SAM" id="MobiDB-lite"/>
    </source>
</evidence>
<comment type="caution">
    <text evidence="4">The sequence shown here is derived from an EMBL/GenBank/DDBJ whole genome shotgun (WGS) entry which is preliminary data.</text>
</comment>
<comment type="similarity">
    <text evidence="1">Belongs to the ParB family.</text>
</comment>
<evidence type="ECO:0000313" key="4">
    <source>
        <dbReference type="EMBL" id="OHA01140.1"/>
    </source>
</evidence>
<dbReference type="NCBIfam" id="TIGR00180">
    <property type="entry name" value="parB_part"/>
    <property type="match status" value="1"/>
</dbReference>
<dbReference type="Pfam" id="PF02195">
    <property type="entry name" value="ParB_N"/>
    <property type="match status" value="1"/>
</dbReference>
<feature type="domain" description="ParB-like N-terminal" evidence="3">
    <location>
        <begin position="176"/>
        <end position="268"/>
    </location>
</feature>
<gene>
    <name evidence="4" type="ORF">A3C12_01925</name>
</gene>